<feature type="domain" description="Cytochrome b6-f complex iron-sulfur subunit-like transmembrane anchor" evidence="4">
    <location>
        <begin position="50"/>
        <end position="97"/>
    </location>
</feature>
<feature type="compositionally biased region" description="Polar residues" evidence="2">
    <location>
        <begin position="196"/>
        <end position="206"/>
    </location>
</feature>
<keyword evidence="3" id="KW-0472">Membrane</keyword>
<name>F2DFF1_HORVV</name>
<proteinExistence type="evidence at transcript level"/>
<dbReference type="FunFam" id="1.20.5.700:FF:000002">
    <property type="entry name" value="Cytochrome b6-f complex iron-sulfur subunit"/>
    <property type="match status" value="1"/>
</dbReference>
<dbReference type="Gene3D" id="1.20.5.700">
    <property type="entry name" value="Single helix bin"/>
    <property type="match status" value="1"/>
</dbReference>
<dbReference type="SUPFAM" id="SSF81502">
    <property type="entry name" value="ISP transmembrane anchor"/>
    <property type="match status" value="1"/>
</dbReference>
<evidence type="ECO:0000256" key="2">
    <source>
        <dbReference type="SAM" id="MobiDB-lite"/>
    </source>
</evidence>
<evidence type="ECO:0000259" key="4">
    <source>
        <dbReference type="Pfam" id="PF25471"/>
    </source>
</evidence>
<accession>F2DFF1</accession>
<feature type="region of interest" description="Disordered" evidence="2">
    <location>
        <begin position="196"/>
        <end position="234"/>
    </location>
</feature>
<dbReference type="GO" id="GO:0016020">
    <property type="term" value="C:membrane"/>
    <property type="evidence" value="ECO:0007669"/>
    <property type="project" value="UniProtKB-SubCell"/>
</dbReference>
<evidence type="ECO:0000256" key="1">
    <source>
        <dbReference type="ARBA" id="ARBA00004167"/>
    </source>
</evidence>
<sequence>MASTALSTASNPTQLCRTRASSLCKPVKGLGFGRERIPRNITCMAGSISADRVPDMSKRELMNLLLLGAISLPTFGMLVPYGSFLVPAGSGSNAGGVAAKDKLGNDILVEDWLKTHGPTTARSPRGSRVILPTLWWSPTRPSPPTGSTPSARILAASCLGTPPRTSSSALAMDPSTTTRARLSVDLHLCRWPSFTPTSTTARSSSCHGWRPTSGPARTRGGNKRHKLRQQSSLV</sequence>
<dbReference type="InterPro" id="IPR057415">
    <property type="entry name" value="TM_PetC"/>
</dbReference>
<dbReference type="AlphaFoldDB" id="F2DFF1"/>
<reference evidence="5" key="1">
    <citation type="journal article" date="2011" name="Plant Physiol.">
        <title>Comprehensive sequence analysis of 24,783 barley full-length cDNAs derived from 12 clone libraries.</title>
        <authorList>
            <person name="Matsumoto T."/>
            <person name="Tanaka T."/>
            <person name="Sakai H."/>
            <person name="Amano N."/>
            <person name="Kanamori H."/>
            <person name="Kurita K."/>
            <person name="Kikuta A."/>
            <person name="Kamiya K."/>
            <person name="Yamamoto M."/>
            <person name="Ikawa H."/>
            <person name="Fujii N."/>
            <person name="Hori K."/>
            <person name="Itoh T."/>
            <person name="Sato K."/>
        </authorList>
    </citation>
    <scope>NUCLEOTIDE SEQUENCE</scope>
    <source>
        <tissue evidence="5">Shoot and root</tissue>
    </source>
</reference>
<comment type="subcellular location">
    <subcellularLocation>
        <location evidence="1">Membrane</location>
        <topology evidence="1">Single-pass membrane protein</topology>
    </subcellularLocation>
</comment>
<evidence type="ECO:0000313" key="5">
    <source>
        <dbReference type="EMBL" id="BAJ93822.1"/>
    </source>
</evidence>
<protein>
    <submittedName>
        <fullName evidence="5">Predicted protein</fullName>
    </submittedName>
</protein>
<dbReference type="Pfam" id="PF25471">
    <property type="entry name" value="TM_PetC"/>
    <property type="match status" value="1"/>
</dbReference>
<feature type="transmembrane region" description="Helical" evidence="3">
    <location>
        <begin position="61"/>
        <end position="82"/>
    </location>
</feature>
<keyword evidence="3" id="KW-1133">Transmembrane helix</keyword>
<organism evidence="5">
    <name type="scientific">Hordeum vulgare subsp. vulgare</name>
    <name type="common">Domesticated barley</name>
    <dbReference type="NCBI Taxonomy" id="112509"/>
    <lineage>
        <taxon>Eukaryota</taxon>
        <taxon>Viridiplantae</taxon>
        <taxon>Streptophyta</taxon>
        <taxon>Embryophyta</taxon>
        <taxon>Tracheophyta</taxon>
        <taxon>Spermatophyta</taxon>
        <taxon>Magnoliopsida</taxon>
        <taxon>Liliopsida</taxon>
        <taxon>Poales</taxon>
        <taxon>Poaceae</taxon>
        <taxon>BOP clade</taxon>
        <taxon>Pooideae</taxon>
        <taxon>Triticodae</taxon>
        <taxon>Triticeae</taxon>
        <taxon>Hordeinae</taxon>
        <taxon>Hordeum</taxon>
    </lineage>
</organism>
<keyword evidence="3" id="KW-0812">Transmembrane</keyword>
<dbReference type="EMBL" id="AK362618">
    <property type="protein sequence ID" value="BAJ93822.1"/>
    <property type="molecule type" value="mRNA"/>
</dbReference>
<evidence type="ECO:0000256" key="3">
    <source>
        <dbReference type="SAM" id="Phobius"/>
    </source>
</evidence>